<dbReference type="PROSITE" id="PS51371">
    <property type="entry name" value="CBS"/>
    <property type="match status" value="1"/>
</dbReference>
<evidence type="ECO:0000259" key="10">
    <source>
        <dbReference type="PROSITE" id="PS51371"/>
    </source>
</evidence>
<feature type="transmembrane region" description="Helical" evidence="9">
    <location>
        <begin position="344"/>
        <end position="364"/>
    </location>
</feature>
<reference evidence="11 12" key="1">
    <citation type="submission" date="2023-01" db="EMBL/GenBank/DDBJ databases">
        <title>Novel species of the genus Asticcacaulis isolated from rivers.</title>
        <authorList>
            <person name="Lu H."/>
        </authorList>
    </citation>
    <scope>NUCLEOTIDE SEQUENCE [LARGE SCALE GENOMIC DNA]</scope>
    <source>
        <strain evidence="11 12">BYS171W</strain>
    </source>
</reference>
<evidence type="ECO:0000256" key="8">
    <source>
        <dbReference type="PROSITE-ProRule" id="PRU00703"/>
    </source>
</evidence>
<dbReference type="InterPro" id="IPR046342">
    <property type="entry name" value="CBS_dom_sf"/>
</dbReference>
<dbReference type="NCBIfam" id="TIGR00400">
    <property type="entry name" value="mgtE"/>
    <property type="match status" value="1"/>
</dbReference>
<dbReference type="Pfam" id="PF03448">
    <property type="entry name" value="MgtE_N"/>
    <property type="match status" value="1"/>
</dbReference>
<keyword evidence="9" id="KW-0479">Metal-binding</keyword>
<dbReference type="PANTHER" id="PTHR43773">
    <property type="entry name" value="MAGNESIUM TRANSPORTER MGTE"/>
    <property type="match status" value="1"/>
</dbReference>
<name>A0ABT5HV27_9CAUL</name>
<feature type="transmembrane region" description="Helical" evidence="9">
    <location>
        <begin position="420"/>
        <end position="440"/>
    </location>
</feature>
<comment type="subcellular location">
    <subcellularLocation>
        <location evidence="9">Cell membrane</location>
        <topology evidence="9">Multi-pass membrane protein</topology>
    </subcellularLocation>
    <subcellularLocation>
        <location evidence="1">Membrane</location>
        <topology evidence="1">Multi-pass membrane protein</topology>
    </subcellularLocation>
</comment>
<sequence>MVKKTEAELDTLATPTDEMQGSLKALAEAVARETAKDAGEDSDLPELNTPEQIEDFALQDDYALNPQYIELVIDAADRNDGMRLRELLDALHPADVADLMGFLSEDYREQVIPWIPADALADILSELDEGIREEVVETLRPVDLAEVLQELDSDDAAAVFEDMEADQQKAVLAAMDPEDREAMVTSLAFEEETAGRLMQREVVAAPDFWDVGHTIDHMRAHAADLPELFFDVYVISPTHKPIGGLPVSLLMRSPRDVKLSAIMEPVTEIEVGMDQEEIAYIFEKYHLISAPVVDAGGRLVGQITVDDIVNIIQEENREDILALAGVSDDEGRDSTVFDVVRSRLPWLCVNLLTAFMASSLISVFSGEIEKLVALAVLMPMVASIGGNSGTQALTVSVRALSSRELTTANALRTVWRELRVGWFNGAVIAAILGVVAGVVFSSPMLGITIALAVMINLTAAALAGTLVPLTLSKLDRDPAAASPIFVTMVTDCVGFFSFLGLAAIILL</sequence>
<evidence type="ECO:0000256" key="6">
    <source>
        <dbReference type="ARBA" id="ARBA00022989"/>
    </source>
</evidence>
<proteinExistence type="inferred from homology"/>
<evidence type="ECO:0000256" key="7">
    <source>
        <dbReference type="ARBA" id="ARBA00023136"/>
    </source>
</evidence>
<feature type="transmembrane region" description="Helical" evidence="9">
    <location>
        <begin position="371"/>
        <end position="400"/>
    </location>
</feature>
<dbReference type="Gene3D" id="1.25.60.10">
    <property type="entry name" value="MgtE N-terminal domain-like"/>
    <property type="match status" value="1"/>
</dbReference>
<dbReference type="InterPro" id="IPR006669">
    <property type="entry name" value="MgtE_transporter"/>
</dbReference>
<comment type="similarity">
    <text evidence="2 9">Belongs to the SLC41A transporter family.</text>
</comment>
<dbReference type="Pfam" id="PF00571">
    <property type="entry name" value="CBS"/>
    <property type="match status" value="1"/>
</dbReference>
<dbReference type="Gene3D" id="3.10.580.10">
    <property type="entry name" value="CBS-domain"/>
    <property type="match status" value="1"/>
</dbReference>
<evidence type="ECO:0000256" key="2">
    <source>
        <dbReference type="ARBA" id="ARBA00009749"/>
    </source>
</evidence>
<evidence type="ECO:0000256" key="9">
    <source>
        <dbReference type="RuleBase" id="RU362011"/>
    </source>
</evidence>
<dbReference type="InterPro" id="IPR000644">
    <property type="entry name" value="CBS_dom"/>
</dbReference>
<dbReference type="InterPro" id="IPR006668">
    <property type="entry name" value="Mg_transptr_MgtE_intracell_dom"/>
</dbReference>
<comment type="subunit">
    <text evidence="9">Homodimer.</text>
</comment>
<evidence type="ECO:0000313" key="11">
    <source>
        <dbReference type="EMBL" id="MDC7683920.1"/>
    </source>
</evidence>
<dbReference type="InterPro" id="IPR036739">
    <property type="entry name" value="SLC41_membr_dom_sf"/>
</dbReference>
<evidence type="ECO:0000313" key="12">
    <source>
        <dbReference type="Proteomes" id="UP001214854"/>
    </source>
</evidence>
<keyword evidence="9" id="KW-1003">Cell membrane</keyword>
<feature type="domain" description="CBS" evidence="10">
    <location>
        <begin position="262"/>
        <end position="318"/>
    </location>
</feature>
<dbReference type="PANTHER" id="PTHR43773:SF1">
    <property type="entry name" value="MAGNESIUM TRANSPORTER MGTE"/>
    <property type="match status" value="1"/>
</dbReference>
<keyword evidence="6 9" id="KW-1133">Transmembrane helix</keyword>
<gene>
    <name evidence="11" type="primary">mgtE</name>
    <name evidence="11" type="ORF">PQU92_11580</name>
</gene>
<comment type="caution">
    <text evidence="11">The sequence shown here is derived from an EMBL/GenBank/DDBJ whole genome shotgun (WGS) entry which is preliminary data.</text>
</comment>
<evidence type="ECO:0000256" key="5">
    <source>
        <dbReference type="ARBA" id="ARBA00022842"/>
    </source>
</evidence>
<evidence type="ECO:0000256" key="4">
    <source>
        <dbReference type="ARBA" id="ARBA00022692"/>
    </source>
</evidence>
<keyword evidence="12" id="KW-1185">Reference proteome</keyword>
<keyword evidence="8" id="KW-0129">CBS domain</keyword>
<dbReference type="SMART" id="SM00924">
    <property type="entry name" value="MgtE_N"/>
    <property type="match status" value="1"/>
</dbReference>
<dbReference type="Gene3D" id="1.10.357.20">
    <property type="entry name" value="SLC41 divalent cation transporters, integral membrane domain"/>
    <property type="match status" value="1"/>
</dbReference>
<keyword evidence="3 9" id="KW-0813">Transport</keyword>
<dbReference type="EMBL" id="JAQQKX010000009">
    <property type="protein sequence ID" value="MDC7683920.1"/>
    <property type="molecule type" value="Genomic_DNA"/>
</dbReference>
<dbReference type="Proteomes" id="UP001214854">
    <property type="component" value="Unassembled WGS sequence"/>
</dbReference>
<dbReference type="InterPro" id="IPR006667">
    <property type="entry name" value="SLC41_membr_dom"/>
</dbReference>
<protein>
    <recommendedName>
        <fullName evidence="9">Magnesium transporter MgtE</fullName>
    </recommendedName>
</protein>
<dbReference type="RefSeq" id="WP_272748383.1">
    <property type="nucleotide sequence ID" value="NZ_JAQQKX010000009.1"/>
</dbReference>
<keyword evidence="5 9" id="KW-0460">Magnesium</keyword>
<accession>A0ABT5HV27</accession>
<dbReference type="SUPFAM" id="SSF54631">
    <property type="entry name" value="CBS-domain pair"/>
    <property type="match status" value="1"/>
</dbReference>
<keyword evidence="4 9" id="KW-0812">Transmembrane</keyword>
<dbReference type="SUPFAM" id="SSF158791">
    <property type="entry name" value="MgtE N-terminal domain-like"/>
    <property type="match status" value="1"/>
</dbReference>
<dbReference type="InterPro" id="IPR038076">
    <property type="entry name" value="MgtE_N_sf"/>
</dbReference>
<dbReference type="SUPFAM" id="SSF161093">
    <property type="entry name" value="MgtE membrane domain-like"/>
    <property type="match status" value="1"/>
</dbReference>
<dbReference type="CDD" id="cd04606">
    <property type="entry name" value="CBS_pair_Mg_transporter"/>
    <property type="match status" value="1"/>
</dbReference>
<evidence type="ECO:0000256" key="1">
    <source>
        <dbReference type="ARBA" id="ARBA00004141"/>
    </source>
</evidence>
<organism evidence="11 12">
    <name type="scientific">Asticcacaulis aquaticus</name>
    <dbReference type="NCBI Taxonomy" id="2984212"/>
    <lineage>
        <taxon>Bacteria</taxon>
        <taxon>Pseudomonadati</taxon>
        <taxon>Pseudomonadota</taxon>
        <taxon>Alphaproteobacteria</taxon>
        <taxon>Caulobacterales</taxon>
        <taxon>Caulobacteraceae</taxon>
        <taxon>Asticcacaulis</taxon>
    </lineage>
</organism>
<feature type="transmembrane region" description="Helical" evidence="9">
    <location>
        <begin position="447"/>
        <end position="471"/>
    </location>
</feature>
<dbReference type="Pfam" id="PF01769">
    <property type="entry name" value="MgtE"/>
    <property type="match status" value="1"/>
</dbReference>
<comment type="function">
    <text evidence="9">Acts as a magnesium transporter.</text>
</comment>
<dbReference type="SMART" id="SM00116">
    <property type="entry name" value="CBS"/>
    <property type="match status" value="1"/>
</dbReference>
<keyword evidence="7 9" id="KW-0472">Membrane</keyword>
<evidence type="ECO:0000256" key="3">
    <source>
        <dbReference type="ARBA" id="ARBA00022448"/>
    </source>
</evidence>
<feature type="transmembrane region" description="Helical" evidence="9">
    <location>
        <begin position="483"/>
        <end position="506"/>
    </location>
</feature>